<name>A0AAD6X9Z0_9AGAR</name>
<dbReference type="EMBL" id="JARJCM010000014">
    <property type="protein sequence ID" value="KAJ7042127.1"/>
    <property type="molecule type" value="Genomic_DNA"/>
</dbReference>
<keyword evidence="3" id="KW-0862">Zinc</keyword>
<evidence type="ECO:0000256" key="2">
    <source>
        <dbReference type="ARBA" id="ARBA00022723"/>
    </source>
</evidence>
<gene>
    <name evidence="6" type="ORF">C8F04DRAFT_1078430</name>
</gene>
<evidence type="ECO:0000256" key="4">
    <source>
        <dbReference type="ARBA" id="ARBA00023239"/>
    </source>
</evidence>
<protein>
    <submittedName>
        <fullName evidence="6">Mss4-like protein</fullName>
    </submittedName>
</protein>
<evidence type="ECO:0000313" key="7">
    <source>
        <dbReference type="Proteomes" id="UP001218188"/>
    </source>
</evidence>
<dbReference type="AlphaFoldDB" id="A0AAD6X9Z0"/>
<accession>A0AAD6X9Z0</accession>
<sequence length="173" mass="19453">MHPKLVTGGCLCGGVRYRIDFAPEHNWERAPNTCQCTQCRKMSGALVLHFHTVQTKEITWVSKTTYAEYNSSANFFRAFCQSCGSSIAWIDRSVDGETEIELMAGTFDEEFLVGDRDEEDRPLGAYATALVNPKGLHLYLRNEIRGITDKDSAHGTCFWKGSKEGSMDKIERS</sequence>
<comment type="caution">
    <text evidence="6">The sequence shown here is derived from an EMBL/GenBank/DDBJ whole genome shotgun (WGS) entry which is preliminary data.</text>
</comment>
<evidence type="ECO:0000313" key="6">
    <source>
        <dbReference type="EMBL" id="KAJ7042127.1"/>
    </source>
</evidence>
<proteinExistence type="inferred from homology"/>
<evidence type="ECO:0000259" key="5">
    <source>
        <dbReference type="PROSITE" id="PS51891"/>
    </source>
</evidence>
<organism evidence="6 7">
    <name type="scientific">Mycena alexandri</name>
    <dbReference type="NCBI Taxonomy" id="1745969"/>
    <lineage>
        <taxon>Eukaryota</taxon>
        <taxon>Fungi</taxon>
        <taxon>Dikarya</taxon>
        <taxon>Basidiomycota</taxon>
        <taxon>Agaricomycotina</taxon>
        <taxon>Agaricomycetes</taxon>
        <taxon>Agaricomycetidae</taxon>
        <taxon>Agaricales</taxon>
        <taxon>Marasmiineae</taxon>
        <taxon>Mycenaceae</taxon>
        <taxon>Mycena</taxon>
    </lineage>
</organism>
<evidence type="ECO:0000256" key="3">
    <source>
        <dbReference type="ARBA" id="ARBA00022833"/>
    </source>
</evidence>
<feature type="domain" description="CENP-V/GFA" evidence="5">
    <location>
        <begin position="6"/>
        <end position="120"/>
    </location>
</feature>
<dbReference type="Proteomes" id="UP001218188">
    <property type="component" value="Unassembled WGS sequence"/>
</dbReference>
<dbReference type="PANTHER" id="PTHR33337:SF40">
    <property type="entry name" value="CENP-V_GFA DOMAIN-CONTAINING PROTEIN-RELATED"/>
    <property type="match status" value="1"/>
</dbReference>
<keyword evidence="4" id="KW-0456">Lyase</keyword>
<dbReference type="InterPro" id="IPR011057">
    <property type="entry name" value="Mss4-like_sf"/>
</dbReference>
<keyword evidence="2" id="KW-0479">Metal-binding</keyword>
<dbReference type="Pfam" id="PF04828">
    <property type="entry name" value="GFA"/>
    <property type="match status" value="1"/>
</dbReference>
<dbReference type="InterPro" id="IPR006913">
    <property type="entry name" value="CENP-V/GFA"/>
</dbReference>
<comment type="similarity">
    <text evidence="1">Belongs to the Gfa family.</text>
</comment>
<evidence type="ECO:0000256" key="1">
    <source>
        <dbReference type="ARBA" id="ARBA00005495"/>
    </source>
</evidence>
<keyword evidence="7" id="KW-1185">Reference proteome</keyword>
<dbReference type="GO" id="GO:0046872">
    <property type="term" value="F:metal ion binding"/>
    <property type="evidence" value="ECO:0007669"/>
    <property type="project" value="UniProtKB-KW"/>
</dbReference>
<dbReference type="PROSITE" id="PS51891">
    <property type="entry name" value="CENP_V_GFA"/>
    <property type="match status" value="1"/>
</dbReference>
<reference evidence="6" key="1">
    <citation type="submission" date="2023-03" db="EMBL/GenBank/DDBJ databases">
        <title>Massive genome expansion in bonnet fungi (Mycena s.s.) driven by repeated elements and novel gene families across ecological guilds.</title>
        <authorList>
            <consortium name="Lawrence Berkeley National Laboratory"/>
            <person name="Harder C.B."/>
            <person name="Miyauchi S."/>
            <person name="Viragh M."/>
            <person name="Kuo A."/>
            <person name="Thoen E."/>
            <person name="Andreopoulos B."/>
            <person name="Lu D."/>
            <person name="Skrede I."/>
            <person name="Drula E."/>
            <person name="Henrissat B."/>
            <person name="Morin E."/>
            <person name="Kohler A."/>
            <person name="Barry K."/>
            <person name="LaButti K."/>
            <person name="Morin E."/>
            <person name="Salamov A."/>
            <person name="Lipzen A."/>
            <person name="Mereny Z."/>
            <person name="Hegedus B."/>
            <person name="Baldrian P."/>
            <person name="Stursova M."/>
            <person name="Weitz H."/>
            <person name="Taylor A."/>
            <person name="Grigoriev I.V."/>
            <person name="Nagy L.G."/>
            <person name="Martin F."/>
            <person name="Kauserud H."/>
        </authorList>
    </citation>
    <scope>NUCLEOTIDE SEQUENCE</scope>
    <source>
        <strain evidence="6">CBHHK200</strain>
    </source>
</reference>
<dbReference type="GO" id="GO:0016846">
    <property type="term" value="F:carbon-sulfur lyase activity"/>
    <property type="evidence" value="ECO:0007669"/>
    <property type="project" value="InterPro"/>
</dbReference>
<dbReference type="PANTHER" id="PTHR33337">
    <property type="entry name" value="GFA DOMAIN-CONTAINING PROTEIN"/>
    <property type="match status" value="1"/>
</dbReference>
<dbReference type="SUPFAM" id="SSF51316">
    <property type="entry name" value="Mss4-like"/>
    <property type="match status" value="1"/>
</dbReference>
<dbReference type="Gene3D" id="3.90.1590.10">
    <property type="entry name" value="glutathione-dependent formaldehyde- activating enzyme (gfa)"/>
    <property type="match status" value="1"/>
</dbReference>